<dbReference type="Gene3D" id="3.30.710.10">
    <property type="entry name" value="Potassium Channel Kv1.1, Chain A"/>
    <property type="match status" value="1"/>
</dbReference>
<dbReference type="AlphaFoldDB" id="A0A1W0X0K0"/>
<protein>
    <recommendedName>
        <fullName evidence="1">BTB domain-containing protein</fullName>
    </recommendedName>
</protein>
<dbReference type="InterPro" id="IPR011333">
    <property type="entry name" value="SKP1/BTB/POZ_sf"/>
</dbReference>
<evidence type="ECO:0000259" key="1">
    <source>
        <dbReference type="Pfam" id="PF00651"/>
    </source>
</evidence>
<accession>A0A1W0X0K0</accession>
<keyword evidence="3" id="KW-1185">Reference proteome</keyword>
<proteinExistence type="predicted"/>
<dbReference type="SUPFAM" id="SSF54695">
    <property type="entry name" value="POZ domain"/>
    <property type="match status" value="1"/>
</dbReference>
<gene>
    <name evidence="2" type="ORF">BV898_05049</name>
</gene>
<evidence type="ECO:0000313" key="3">
    <source>
        <dbReference type="Proteomes" id="UP000192578"/>
    </source>
</evidence>
<comment type="caution">
    <text evidence="2">The sequence shown here is derived from an EMBL/GenBank/DDBJ whole genome shotgun (WGS) entry which is preliminary data.</text>
</comment>
<dbReference type="OrthoDB" id="6434910at2759"/>
<sequence length="105" mass="11760">MLKNTDAITLQALLDFMYSGATEMVSDTASSLVAAADQFNMIDLKDICCEYLETQEMKLEDIGRLLILADQHTLPRLKFVIMAFLRKANNAAKFAESEGFDEIFA</sequence>
<name>A0A1W0X0K0_HYPEX</name>
<dbReference type="Pfam" id="PF00651">
    <property type="entry name" value="BTB"/>
    <property type="match status" value="1"/>
</dbReference>
<reference evidence="3" key="1">
    <citation type="submission" date="2017-01" db="EMBL/GenBank/DDBJ databases">
        <title>Comparative genomics of anhydrobiosis in the tardigrade Hypsibius dujardini.</title>
        <authorList>
            <person name="Yoshida Y."/>
            <person name="Koutsovoulos G."/>
            <person name="Laetsch D."/>
            <person name="Stevens L."/>
            <person name="Kumar S."/>
            <person name="Horikawa D."/>
            <person name="Ishino K."/>
            <person name="Komine S."/>
            <person name="Tomita M."/>
            <person name="Blaxter M."/>
            <person name="Arakawa K."/>
        </authorList>
    </citation>
    <scope>NUCLEOTIDE SEQUENCE [LARGE SCALE GENOMIC DNA]</scope>
    <source>
        <strain evidence="3">Z151</strain>
    </source>
</reference>
<dbReference type="Proteomes" id="UP000192578">
    <property type="component" value="Unassembled WGS sequence"/>
</dbReference>
<organism evidence="2 3">
    <name type="scientific">Hypsibius exemplaris</name>
    <name type="common">Freshwater tardigrade</name>
    <dbReference type="NCBI Taxonomy" id="2072580"/>
    <lineage>
        <taxon>Eukaryota</taxon>
        <taxon>Metazoa</taxon>
        <taxon>Ecdysozoa</taxon>
        <taxon>Tardigrada</taxon>
        <taxon>Eutardigrada</taxon>
        <taxon>Parachela</taxon>
        <taxon>Hypsibioidea</taxon>
        <taxon>Hypsibiidae</taxon>
        <taxon>Hypsibius</taxon>
    </lineage>
</organism>
<dbReference type="EMBL" id="MTYJ01000026">
    <property type="protein sequence ID" value="OQV20975.1"/>
    <property type="molecule type" value="Genomic_DNA"/>
</dbReference>
<dbReference type="PANTHER" id="PTHR45632">
    <property type="entry name" value="LD33804P"/>
    <property type="match status" value="1"/>
</dbReference>
<evidence type="ECO:0000313" key="2">
    <source>
        <dbReference type="EMBL" id="OQV20975.1"/>
    </source>
</evidence>
<dbReference type="InterPro" id="IPR000210">
    <property type="entry name" value="BTB/POZ_dom"/>
</dbReference>
<feature type="domain" description="BTB" evidence="1">
    <location>
        <begin position="2"/>
        <end position="55"/>
    </location>
</feature>